<protein>
    <submittedName>
        <fullName evidence="1">Uncharacterized protein</fullName>
    </submittedName>
</protein>
<organism evidence="1 2">
    <name type="scientific">Nitrospirillum amazonense</name>
    <dbReference type="NCBI Taxonomy" id="28077"/>
    <lineage>
        <taxon>Bacteria</taxon>
        <taxon>Pseudomonadati</taxon>
        <taxon>Pseudomonadota</taxon>
        <taxon>Alphaproteobacteria</taxon>
        <taxon>Rhodospirillales</taxon>
        <taxon>Azospirillaceae</taxon>
        <taxon>Nitrospirillum</taxon>
    </lineage>
</organism>
<proteinExistence type="predicted"/>
<accession>A0A560HUF5</accession>
<dbReference type="AlphaFoldDB" id="A0A560HUF5"/>
<evidence type="ECO:0000313" key="1">
    <source>
        <dbReference type="EMBL" id="TWB49995.1"/>
    </source>
</evidence>
<evidence type="ECO:0000313" key="2">
    <source>
        <dbReference type="Proteomes" id="UP000318050"/>
    </source>
</evidence>
<dbReference type="EMBL" id="VITT01000024">
    <property type="protein sequence ID" value="TWB49995.1"/>
    <property type="molecule type" value="Genomic_DNA"/>
</dbReference>
<dbReference type="Proteomes" id="UP000318050">
    <property type="component" value="Unassembled WGS sequence"/>
</dbReference>
<reference evidence="1 2" key="1">
    <citation type="submission" date="2019-06" db="EMBL/GenBank/DDBJ databases">
        <title>Genomic Encyclopedia of Type Strains, Phase IV (KMG-V): Genome sequencing to study the core and pangenomes of soil and plant-associated prokaryotes.</title>
        <authorList>
            <person name="Whitman W."/>
        </authorList>
    </citation>
    <scope>NUCLEOTIDE SEQUENCE [LARGE SCALE GENOMIC DNA]</scope>
    <source>
        <strain evidence="1 2">BR 11140</strain>
    </source>
</reference>
<name>A0A560HUF5_9PROT</name>
<gene>
    <name evidence="1" type="ORF">FBZ92_124101</name>
</gene>
<comment type="caution">
    <text evidence="1">The sequence shown here is derived from an EMBL/GenBank/DDBJ whole genome shotgun (WGS) entry which is preliminary data.</text>
</comment>
<sequence>MQVMGVTAGQYSFYTGPVPMIPLSPAPFYYGSGFWE</sequence>